<feature type="compositionally biased region" description="Basic and acidic residues" evidence="4">
    <location>
        <begin position="95"/>
        <end position="105"/>
    </location>
</feature>
<evidence type="ECO:0000313" key="7">
    <source>
        <dbReference type="Proteomes" id="UP000189627"/>
    </source>
</evidence>
<sequence>MATSERTLHRRLTALVDESPKAFITRIRLETACVLLEGRATSIKRVALRSGYEDESSFRLAFFQFAGMSPSSYRNWAKQRLDAAAPSRPMPAHEGMPDRPVLRQS</sequence>
<evidence type="ECO:0000256" key="3">
    <source>
        <dbReference type="ARBA" id="ARBA00023163"/>
    </source>
</evidence>
<dbReference type="InterPro" id="IPR018060">
    <property type="entry name" value="HTH_AraC"/>
</dbReference>
<evidence type="ECO:0000313" key="6">
    <source>
        <dbReference type="EMBL" id="AQV99330.2"/>
    </source>
</evidence>
<dbReference type="GO" id="GO:0043565">
    <property type="term" value="F:sequence-specific DNA binding"/>
    <property type="evidence" value="ECO:0007669"/>
    <property type="project" value="InterPro"/>
</dbReference>
<dbReference type="AlphaFoldDB" id="A0A1U9V309"/>
<keyword evidence="1" id="KW-0805">Transcription regulation</keyword>
<dbReference type="GO" id="GO:0003700">
    <property type="term" value="F:DNA-binding transcription factor activity"/>
    <property type="evidence" value="ECO:0007669"/>
    <property type="project" value="InterPro"/>
</dbReference>
<name>A0A1U9V309_CUPNE</name>
<dbReference type="RefSeq" id="WP_078201734.1">
    <property type="nucleotide sequence ID" value="NZ_CP017759.1"/>
</dbReference>
<protein>
    <submittedName>
        <fullName evidence="6">AraC family transcriptional regulator</fullName>
    </submittedName>
</protein>
<dbReference type="PROSITE" id="PS01124">
    <property type="entry name" value="HTH_ARAC_FAMILY_2"/>
    <property type="match status" value="1"/>
</dbReference>
<dbReference type="KEGG" id="cuh:BJN34_36255"/>
<dbReference type="PANTHER" id="PTHR43280">
    <property type="entry name" value="ARAC-FAMILY TRANSCRIPTIONAL REGULATOR"/>
    <property type="match status" value="1"/>
</dbReference>
<evidence type="ECO:0000256" key="4">
    <source>
        <dbReference type="SAM" id="MobiDB-lite"/>
    </source>
</evidence>
<evidence type="ECO:0000259" key="5">
    <source>
        <dbReference type="PROSITE" id="PS01124"/>
    </source>
</evidence>
<geneLocation type="plasmid" evidence="7">
    <name>penh92</name>
</geneLocation>
<reference evidence="7" key="1">
    <citation type="submission" date="2017-02" db="EMBL/GenBank/DDBJ databases">
        <title>Complete genome sequence of Cupriavidus necator strain NH9, a 3-chlorobenzoate degrader.</title>
        <authorList>
            <person name="Moriuchi R."/>
            <person name="Dohra H."/>
            <person name="Ogawa N."/>
        </authorList>
    </citation>
    <scope>NUCLEOTIDE SEQUENCE [LARGE SCALE GENOMIC DNA]</scope>
    <source>
        <strain evidence="7">NH9</strain>
        <plasmid evidence="7">penh92</plasmid>
    </source>
</reference>
<dbReference type="Pfam" id="PF12833">
    <property type="entry name" value="HTH_18"/>
    <property type="match status" value="1"/>
</dbReference>
<dbReference type="EMBL" id="CP017759">
    <property type="protein sequence ID" value="AQV99330.2"/>
    <property type="molecule type" value="Genomic_DNA"/>
</dbReference>
<accession>A0A1U9V309</accession>
<dbReference type="OrthoDB" id="9803764at2"/>
<dbReference type="SUPFAM" id="SSF46689">
    <property type="entry name" value="Homeodomain-like"/>
    <property type="match status" value="1"/>
</dbReference>
<organism evidence="6 7">
    <name type="scientific">Cupriavidus necator</name>
    <name type="common">Alcaligenes eutrophus</name>
    <name type="synonym">Ralstonia eutropha</name>
    <dbReference type="NCBI Taxonomy" id="106590"/>
    <lineage>
        <taxon>Bacteria</taxon>
        <taxon>Pseudomonadati</taxon>
        <taxon>Pseudomonadota</taxon>
        <taxon>Betaproteobacteria</taxon>
        <taxon>Burkholderiales</taxon>
        <taxon>Burkholderiaceae</taxon>
        <taxon>Cupriavidus</taxon>
    </lineage>
</organism>
<dbReference type="InterPro" id="IPR009057">
    <property type="entry name" value="Homeodomain-like_sf"/>
</dbReference>
<keyword evidence="6" id="KW-0614">Plasmid</keyword>
<keyword evidence="3" id="KW-0804">Transcription</keyword>
<keyword evidence="2" id="KW-0238">DNA-binding</keyword>
<proteinExistence type="predicted"/>
<feature type="region of interest" description="Disordered" evidence="4">
    <location>
        <begin position="83"/>
        <end position="105"/>
    </location>
</feature>
<feature type="domain" description="HTH araC/xylS-type" evidence="5">
    <location>
        <begin position="1"/>
        <end position="76"/>
    </location>
</feature>
<dbReference type="Gene3D" id="1.10.10.60">
    <property type="entry name" value="Homeodomain-like"/>
    <property type="match status" value="1"/>
</dbReference>
<dbReference type="PANTHER" id="PTHR43280:SF2">
    <property type="entry name" value="HTH-TYPE TRANSCRIPTIONAL REGULATOR EXSA"/>
    <property type="match status" value="1"/>
</dbReference>
<evidence type="ECO:0000256" key="1">
    <source>
        <dbReference type="ARBA" id="ARBA00023015"/>
    </source>
</evidence>
<evidence type="ECO:0000256" key="2">
    <source>
        <dbReference type="ARBA" id="ARBA00023125"/>
    </source>
</evidence>
<gene>
    <name evidence="6" type="ORF">BJN34_36255</name>
</gene>
<dbReference type="Proteomes" id="UP000189627">
    <property type="component" value="Plasmid pENH92"/>
</dbReference>
<dbReference type="SMART" id="SM00342">
    <property type="entry name" value="HTH_ARAC"/>
    <property type="match status" value="1"/>
</dbReference>